<comment type="caution">
    <text evidence="2">The sequence shown here is derived from an EMBL/GenBank/DDBJ whole genome shotgun (WGS) entry which is preliminary data.</text>
</comment>
<proteinExistence type="predicted"/>
<organism evidence="2 3">
    <name type="scientific">Tegillarca granosa</name>
    <name type="common">Malaysian cockle</name>
    <name type="synonym">Anadara granosa</name>
    <dbReference type="NCBI Taxonomy" id="220873"/>
    <lineage>
        <taxon>Eukaryota</taxon>
        <taxon>Metazoa</taxon>
        <taxon>Spiralia</taxon>
        <taxon>Lophotrochozoa</taxon>
        <taxon>Mollusca</taxon>
        <taxon>Bivalvia</taxon>
        <taxon>Autobranchia</taxon>
        <taxon>Pteriomorphia</taxon>
        <taxon>Arcoida</taxon>
        <taxon>Arcoidea</taxon>
        <taxon>Arcidae</taxon>
        <taxon>Tegillarca</taxon>
    </lineage>
</organism>
<gene>
    <name evidence="2" type="ORF">KUTeg_002239</name>
</gene>
<accession>A0ABQ9FXC3</accession>
<keyword evidence="3" id="KW-1185">Reference proteome</keyword>
<feature type="region of interest" description="Disordered" evidence="1">
    <location>
        <begin position="62"/>
        <end position="109"/>
    </location>
</feature>
<dbReference type="EMBL" id="JARBDR010000141">
    <property type="protein sequence ID" value="KAJ8320652.1"/>
    <property type="molecule type" value="Genomic_DNA"/>
</dbReference>
<protein>
    <submittedName>
        <fullName evidence="2">Uncharacterized protein</fullName>
    </submittedName>
</protein>
<evidence type="ECO:0000313" key="2">
    <source>
        <dbReference type="EMBL" id="KAJ8320652.1"/>
    </source>
</evidence>
<evidence type="ECO:0000313" key="3">
    <source>
        <dbReference type="Proteomes" id="UP001217089"/>
    </source>
</evidence>
<evidence type="ECO:0000256" key="1">
    <source>
        <dbReference type="SAM" id="MobiDB-lite"/>
    </source>
</evidence>
<name>A0ABQ9FXC3_TEGGR</name>
<dbReference type="Proteomes" id="UP001217089">
    <property type="component" value="Unassembled WGS sequence"/>
</dbReference>
<sequence>MAFSARDVRDVSQLVAKKLDTYLNKEKRENRFDPAGFYRTTYKMHKYDLVYKVLDRNTFDKKSPRYHKKKKKSNSDINTMEDDHHHRNNTGDGNKDDDSEHQTHPINVKVKRNTRRVALYREADRLAEYAGEILSQQPLENLQVIHRYRPSYTDKVPNSPDTGYVHNYTRHVGSILHTKSYIDYYLKEGLQTGKKEKSKRLQELKQKKYVGQDESCDGYCCCVIHFV</sequence>
<reference evidence="2 3" key="1">
    <citation type="submission" date="2022-12" db="EMBL/GenBank/DDBJ databases">
        <title>Chromosome-level genome of Tegillarca granosa.</title>
        <authorList>
            <person name="Kim J."/>
        </authorList>
    </citation>
    <scope>NUCLEOTIDE SEQUENCE [LARGE SCALE GENOMIC DNA]</scope>
    <source>
        <strain evidence="2">Teg-2019</strain>
        <tissue evidence="2">Adductor muscle</tissue>
    </source>
</reference>
<feature type="compositionally biased region" description="Basic and acidic residues" evidence="1">
    <location>
        <begin position="93"/>
        <end position="103"/>
    </location>
</feature>